<dbReference type="InterPro" id="IPR001763">
    <property type="entry name" value="Rhodanese-like_dom"/>
</dbReference>
<dbReference type="Gene3D" id="2.40.30.110">
    <property type="entry name" value="Aminomethyltransferase beta-barrel domains"/>
    <property type="match status" value="1"/>
</dbReference>
<evidence type="ECO:0000256" key="1">
    <source>
        <dbReference type="ARBA" id="ARBA00008609"/>
    </source>
</evidence>
<dbReference type="PANTHER" id="PTHR13847">
    <property type="entry name" value="SARCOSINE DEHYDROGENASE-RELATED"/>
    <property type="match status" value="1"/>
</dbReference>
<dbReference type="Gene3D" id="3.30.9.10">
    <property type="entry name" value="D-Amino Acid Oxidase, subunit A, domain 2"/>
    <property type="match status" value="1"/>
</dbReference>
<dbReference type="GO" id="GO:0005759">
    <property type="term" value="C:mitochondrial matrix"/>
    <property type="evidence" value="ECO:0007669"/>
    <property type="project" value="TreeGrafter"/>
</dbReference>
<protein>
    <recommendedName>
        <fullName evidence="2">Rhodanese domain-containing protein</fullName>
    </recommendedName>
</protein>
<dbReference type="InterPro" id="IPR006222">
    <property type="entry name" value="GCVT_N"/>
</dbReference>
<dbReference type="InterPro" id="IPR029043">
    <property type="entry name" value="GcvT/YgfZ_C"/>
</dbReference>
<dbReference type="Pfam" id="PF08669">
    <property type="entry name" value="GCV_T_C"/>
    <property type="match status" value="1"/>
</dbReference>
<organism evidence="3 4">
    <name type="scientific">Pocillopora meandrina</name>
    <dbReference type="NCBI Taxonomy" id="46732"/>
    <lineage>
        <taxon>Eukaryota</taxon>
        <taxon>Metazoa</taxon>
        <taxon>Cnidaria</taxon>
        <taxon>Anthozoa</taxon>
        <taxon>Hexacorallia</taxon>
        <taxon>Scleractinia</taxon>
        <taxon>Astrocoeniina</taxon>
        <taxon>Pocilloporidae</taxon>
        <taxon>Pocillopora</taxon>
    </lineage>
</organism>
<dbReference type="Proteomes" id="UP001159428">
    <property type="component" value="Unassembled WGS sequence"/>
</dbReference>
<dbReference type="SUPFAM" id="SSF54373">
    <property type="entry name" value="FAD-linked reductases, C-terminal domain"/>
    <property type="match status" value="1"/>
</dbReference>
<proteinExistence type="inferred from homology"/>
<dbReference type="AlphaFoldDB" id="A0AAU9VXN5"/>
<dbReference type="Gene3D" id="3.30.1360.120">
    <property type="entry name" value="Probable tRNA modification gtpase trme, domain 1"/>
    <property type="match status" value="1"/>
</dbReference>
<gene>
    <name evidence="3" type="ORF">PMEA_00028555</name>
</gene>
<comment type="caution">
    <text evidence="3">The sequence shown here is derived from an EMBL/GenBank/DDBJ whole genome shotgun (WGS) entry which is preliminary data.</text>
</comment>
<dbReference type="InterPro" id="IPR013977">
    <property type="entry name" value="GcvT_C"/>
</dbReference>
<dbReference type="InterPro" id="IPR006076">
    <property type="entry name" value="FAD-dep_OxRdtase"/>
</dbReference>
<keyword evidence="4" id="KW-1185">Reference proteome</keyword>
<dbReference type="Pfam" id="PF01571">
    <property type="entry name" value="GCV_T"/>
    <property type="match status" value="1"/>
</dbReference>
<comment type="similarity">
    <text evidence="1">Belongs to the GcvT family.</text>
</comment>
<sequence>MWRFAVLKSFRHHFLPSKTKEVLPKQFIYNSYDSNTCPRVRHLASDSALPKEAQVVICGGGVVGCSVAYHLAKLGWKDVLLLEQGTLNCGTTWHAAGLVGKLRSTSIESKLLSYSVELYSSLEEETGLGTGFKRCGGLALAQTEERLTFLKKRQSIARTLNVDCEILSRKEIQNLIPLEMKLDDVLGGLWIPSEGVATSSDVCQSLARGATLNGVKIFEKVAVESIITDGKSITGVKTSNGTVKCEILVNCAGQWAWELGQKCAPKVNFPLHSTEHYYIVTKPIEGVTSMLPVIRDHDSQIYIREWSGGLMAGGFELNALPVFHEGIPKGFEYQLLPENWDHFSELMDNMLHRLPFMEKAEIRQMINGPESFTPDGRYLLGEVPEVRNLYVAAGFNSSGIAGAGGAGMALAGWITEGEPTMDLSGVDIRRFAPHHNNKRFLRECVKETLAWHYLLRYPYSERKAARGLRCSPLFPELSAAGASWSEKMGWEVPKWFALPGEDHPSENGFGKPGWLSCTEVEYKSCTEGVAVVDLTALGLFEIESGADGEVEHFLQLLCSNDVAIPVGCSVRTLILNKRGGIELSCTVIREAQNRFIIMLDDAERVTAAHSMISHNIPSNSAISLRNIQSQYAILGVLGPNSTQLLQTLTQTPLKENLFPANIVKEIDLGFASGVKTFKTNYFGDQKNDWKLLVPTEFAVSLYREMMEAGRDLGIRNAGHSVLDGLRIERLIPQMGKEMTSFVTPREAGVMDRVQLDKNCDFLGKQALLADDQQPAKKHLVQIALEERDDTNYPWGGEPILRNGSSVGSTISASHSFKLDRPMCLGYLEGEGLDAIVEDGGFEIDVAGALYPVSVQIFNRDLKDEFVETS</sequence>
<dbReference type="InterPro" id="IPR027266">
    <property type="entry name" value="TrmE/GcvT-like"/>
</dbReference>
<dbReference type="InterPro" id="IPR036188">
    <property type="entry name" value="FAD/NAD-bd_sf"/>
</dbReference>
<dbReference type="EMBL" id="CALNXJ010000006">
    <property type="protein sequence ID" value="CAH3042080.1"/>
    <property type="molecule type" value="Genomic_DNA"/>
</dbReference>
<dbReference type="Gene3D" id="3.30.70.1400">
    <property type="entry name" value="Aminomethyltransferase beta-barrel domains"/>
    <property type="match status" value="1"/>
</dbReference>
<dbReference type="PROSITE" id="PS50206">
    <property type="entry name" value="RHODANESE_3"/>
    <property type="match status" value="1"/>
</dbReference>
<dbReference type="PANTHER" id="PTHR13847:SF193">
    <property type="entry name" value="PYRUVATE DEHYDROGENASE PHOSPHATASE REGULATORY SUBUNIT, MITOCHONDRIAL"/>
    <property type="match status" value="1"/>
</dbReference>
<evidence type="ECO:0000313" key="3">
    <source>
        <dbReference type="EMBL" id="CAH3042080.1"/>
    </source>
</evidence>
<reference evidence="3 4" key="1">
    <citation type="submission" date="2022-05" db="EMBL/GenBank/DDBJ databases">
        <authorList>
            <consortium name="Genoscope - CEA"/>
            <person name="William W."/>
        </authorList>
    </citation>
    <scope>NUCLEOTIDE SEQUENCE [LARGE SCALE GENOMIC DNA]</scope>
</reference>
<dbReference type="Pfam" id="PF01266">
    <property type="entry name" value="DAO"/>
    <property type="match status" value="1"/>
</dbReference>
<evidence type="ECO:0000259" key="2">
    <source>
        <dbReference type="PROSITE" id="PS50206"/>
    </source>
</evidence>
<dbReference type="Pfam" id="PF16350">
    <property type="entry name" value="FAO_M"/>
    <property type="match status" value="1"/>
</dbReference>
<dbReference type="Gene3D" id="3.50.50.60">
    <property type="entry name" value="FAD/NAD(P)-binding domain"/>
    <property type="match status" value="1"/>
</dbReference>
<dbReference type="SUPFAM" id="SSF103025">
    <property type="entry name" value="Folate-binding domain"/>
    <property type="match status" value="1"/>
</dbReference>
<feature type="domain" description="Rhodanese" evidence="2">
    <location>
        <begin position="55"/>
        <end position="102"/>
    </location>
</feature>
<dbReference type="InterPro" id="IPR032503">
    <property type="entry name" value="FAO_M"/>
</dbReference>
<dbReference type="SUPFAM" id="SSF101790">
    <property type="entry name" value="Aminomethyltransferase beta-barrel domain"/>
    <property type="match status" value="1"/>
</dbReference>
<dbReference type="SUPFAM" id="SSF51905">
    <property type="entry name" value="FAD/NAD(P)-binding domain"/>
    <property type="match status" value="1"/>
</dbReference>
<accession>A0AAU9VXN5</accession>
<name>A0AAU9VXN5_9CNID</name>
<evidence type="ECO:0000313" key="4">
    <source>
        <dbReference type="Proteomes" id="UP001159428"/>
    </source>
</evidence>